<dbReference type="GO" id="GO:0005886">
    <property type="term" value="C:plasma membrane"/>
    <property type="evidence" value="ECO:0007669"/>
    <property type="project" value="TreeGrafter"/>
</dbReference>
<dbReference type="EMBL" id="UOEX01000070">
    <property type="protein sequence ID" value="VAW33904.1"/>
    <property type="molecule type" value="Genomic_DNA"/>
</dbReference>
<dbReference type="InterPro" id="IPR007844">
    <property type="entry name" value="AsmA"/>
</dbReference>
<keyword evidence="1" id="KW-1133">Transmembrane helix</keyword>
<keyword evidence="1" id="KW-0812">Transmembrane</keyword>
<sequence>MKKFVKIIGVLAVLLVIVVIGLNIFVKSYLTDARIKTLVVPPVEKALGRRVTVGGIKVSLFSGITINNFAVKEQDGQTDFIHARAFKISYDLMPLLRKKLRVSEILLDSPNIKVIRNRDGSFNFSSMIPEKKTGKTVAQPEKTVSGEAVALPLALTVDRIRVIDAVVTVRDAKKELPDTDVKANLTMRVKLGREFDLSKIDYRGKLNMQVKALYGRLAPQADFKVNFTPRQLVYTVQAQLDKEKVELKGQVDNYLQRPDILLNITSKQLDLDYLAGLAAALPKAAEAAPKPVQAVSQSGRQVAIAAGLPPLSAHGVIKINQALYKKLTINNFVLPFEFKNGILNIKEMKAEAAGGQVVDNLRLDLNKINPVYSGNMKLSALMIDKLGQGLGQSFGNMIKGRLQSAIKFSGAGFKAAAVKRSLSAVADYSLTDGVIQQSPVTEAVAALLGLPELKTIAFKDMGGKIKLLKGGKVKLNTTLSAQGLTASTDGTVNLDGALNLPVEINISQGLAQKIRNKTLKKLLAAKNGGTAVKFQVGGTYDNPRVALAPSFIKAQARRAVQAKVVEQLDKVIKKDSKAAGGIKLLKGLFGQ</sequence>
<reference evidence="3" key="1">
    <citation type="submission" date="2018-06" db="EMBL/GenBank/DDBJ databases">
        <authorList>
            <person name="Zhirakovskaya E."/>
        </authorList>
    </citation>
    <scope>NUCLEOTIDE SEQUENCE</scope>
</reference>
<evidence type="ECO:0000259" key="2">
    <source>
        <dbReference type="Pfam" id="PF05170"/>
    </source>
</evidence>
<accession>A0A3B0VQS3</accession>
<evidence type="ECO:0000313" key="3">
    <source>
        <dbReference type="EMBL" id="VAW33904.1"/>
    </source>
</evidence>
<dbReference type="GO" id="GO:0090313">
    <property type="term" value="P:regulation of protein targeting to membrane"/>
    <property type="evidence" value="ECO:0007669"/>
    <property type="project" value="TreeGrafter"/>
</dbReference>
<organism evidence="3">
    <name type="scientific">hydrothermal vent metagenome</name>
    <dbReference type="NCBI Taxonomy" id="652676"/>
    <lineage>
        <taxon>unclassified sequences</taxon>
        <taxon>metagenomes</taxon>
        <taxon>ecological metagenomes</taxon>
    </lineage>
</organism>
<dbReference type="PANTHER" id="PTHR30441">
    <property type="entry name" value="DUF748 DOMAIN-CONTAINING PROTEIN"/>
    <property type="match status" value="1"/>
</dbReference>
<dbReference type="PANTHER" id="PTHR30441:SF8">
    <property type="entry name" value="DUF748 DOMAIN-CONTAINING PROTEIN"/>
    <property type="match status" value="1"/>
</dbReference>
<dbReference type="InterPro" id="IPR008023">
    <property type="entry name" value="DUF748"/>
</dbReference>
<proteinExistence type="predicted"/>
<dbReference type="Pfam" id="PF05359">
    <property type="entry name" value="DUF748"/>
    <property type="match status" value="1"/>
</dbReference>
<feature type="transmembrane region" description="Helical" evidence="1">
    <location>
        <begin position="7"/>
        <end position="26"/>
    </location>
</feature>
<dbReference type="AlphaFoldDB" id="A0A3B0VQS3"/>
<gene>
    <name evidence="3" type="ORF">MNBD_DELTA03-572</name>
</gene>
<dbReference type="InterPro" id="IPR052894">
    <property type="entry name" value="AsmA-related"/>
</dbReference>
<name>A0A3B0VQS3_9ZZZZ</name>
<dbReference type="Pfam" id="PF05170">
    <property type="entry name" value="AsmA"/>
    <property type="match status" value="1"/>
</dbReference>
<feature type="domain" description="AsmA" evidence="2">
    <location>
        <begin position="256"/>
        <end position="465"/>
    </location>
</feature>
<keyword evidence="1" id="KW-0472">Membrane</keyword>
<protein>
    <recommendedName>
        <fullName evidence="2">AsmA domain-containing protein</fullName>
    </recommendedName>
</protein>
<evidence type="ECO:0000256" key="1">
    <source>
        <dbReference type="SAM" id="Phobius"/>
    </source>
</evidence>